<dbReference type="EMBL" id="KV429036">
    <property type="protein sequence ID" value="KZT73543.1"/>
    <property type="molecule type" value="Genomic_DNA"/>
</dbReference>
<feature type="compositionally biased region" description="Basic residues" evidence="1">
    <location>
        <begin position="152"/>
        <end position="163"/>
    </location>
</feature>
<evidence type="ECO:0000256" key="1">
    <source>
        <dbReference type="SAM" id="MobiDB-lite"/>
    </source>
</evidence>
<feature type="compositionally biased region" description="Polar residues" evidence="1">
    <location>
        <begin position="124"/>
        <end position="135"/>
    </location>
</feature>
<reference evidence="2 3" key="1">
    <citation type="journal article" date="2016" name="Mol. Biol. Evol.">
        <title>Comparative Genomics of Early-Diverging Mushroom-Forming Fungi Provides Insights into the Origins of Lignocellulose Decay Capabilities.</title>
        <authorList>
            <person name="Nagy L.G."/>
            <person name="Riley R."/>
            <person name="Tritt A."/>
            <person name="Adam C."/>
            <person name="Daum C."/>
            <person name="Floudas D."/>
            <person name="Sun H."/>
            <person name="Yadav J.S."/>
            <person name="Pangilinan J."/>
            <person name="Larsson K.H."/>
            <person name="Matsuura K."/>
            <person name="Barry K."/>
            <person name="Labutti K."/>
            <person name="Kuo R."/>
            <person name="Ohm R.A."/>
            <person name="Bhattacharya S.S."/>
            <person name="Shirouzu T."/>
            <person name="Yoshinaga Y."/>
            <person name="Martin F.M."/>
            <person name="Grigoriev I.V."/>
            <person name="Hibbett D.S."/>
        </authorList>
    </citation>
    <scope>NUCLEOTIDE SEQUENCE [LARGE SCALE GENOMIC DNA]</scope>
    <source>
        <strain evidence="2 3">L-15889</strain>
    </source>
</reference>
<organism evidence="2 3">
    <name type="scientific">Daedalea quercina L-15889</name>
    <dbReference type="NCBI Taxonomy" id="1314783"/>
    <lineage>
        <taxon>Eukaryota</taxon>
        <taxon>Fungi</taxon>
        <taxon>Dikarya</taxon>
        <taxon>Basidiomycota</taxon>
        <taxon>Agaricomycotina</taxon>
        <taxon>Agaricomycetes</taxon>
        <taxon>Polyporales</taxon>
        <taxon>Fomitopsis</taxon>
    </lineage>
</organism>
<evidence type="ECO:0000313" key="2">
    <source>
        <dbReference type="EMBL" id="KZT73543.1"/>
    </source>
</evidence>
<gene>
    <name evidence="2" type="ORF">DAEQUDRAFT_721601</name>
</gene>
<feature type="compositionally biased region" description="Low complexity" evidence="1">
    <location>
        <begin position="177"/>
        <end position="196"/>
    </location>
</feature>
<accession>A0A165TJP9</accession>
<protein>
    <recommendedName>
        <fullName evidence="4">C2H2-type domain-containing protein</fullName>
    </recommendedName>
</protein>
<dbReference type="AlphaFoldDB" id="A0A165TJP9"/>
<feature type="region of interest" description="Disordered" evidence="1">
    <location>
        <begin position="107"/>
        <end position="215"/>
    </location>
</feature>
<dbReference type="Proteomes" id="UP000076727">
    <property type="component" value="Unassembled WGS sequence"/>
</dbReference>
<proteinExistence type="predicted"/>
<sequence>MDSLYDYSSWMEGIDLPNLSVIEDLCGLQLEAGPPAMLKETELQDQLFLFSDQQDIMMQPDWGTILPGPSPLRDIGDTPLWPANHFRDGDWDRLPVCSSPPAAPEPGALAVSTVPSPPLPCPSSDESLLHSTPQNHLFDEYRSPSADGPVRQGRRGRKPKRKPYARESRSAGPSPPAMSASSSSSCTASPSPMTPTLRLTSSRARNAQHEISPGDIDRIVREATSPVAACPFCDKRVSHGGLQRHLRTHAAVEEYCVGVPVALGPSDGVDRQPYVHPATGEVMVGGCGAGFSRHDAYLRHLTKGTCLPRVDV</sequence>
<dbReference type="OrthoDB" id="8922241at2759"/>
<evidence type="ECO:0008006" key="4">
    <source>
        <dbReference type="Google" id="ProtNLM"/>
    </source>
</evidence>
<name>A0A165TJP9_9APHY</name>
<keyword evidence="3" id="KW-1185">Reference proteome</keyword>
<evidence type="ECO:0000313" key="3">
    <source>
        <dbReference type="Proteomes" id="UP000076727"/>
    </source>
</evidence>
<dbReference type="STRING" id="1314783.A0A165TJP9"/>